<keyword evidence="1 2" id="KW-0560">Oxidoreductase</keyword>
<dbReference type="EMBL" id="PDCK01000044">
    <property type="protein sequence ID" value="PRQ23233.1"/>
    <property type="molecule type" value="Genomic_DNA"/>
</dbReference>
<dbReference type="EC" id="1.13.11.29" evidence="2"/>
<protein>
    <submittedName>
        <fullName evidence="2">Putative stizolobate synthase</fullName>
        <ecNumber evidence="2">1.13.11.29</ecNumber>
    </submittedName>
</protein>
<dbReference type="Gene3D" id="3.40.830.10">
    <property type="entry name" value="LigB-like"/>
    <property type="match status" value="1"/>
</dbReference>
<reference evidence="2 3" key="1">
    <citation type="journal article" date="2018" name="Nat. Genet.">
        <title>The Rosa genome provides new insights in the design of modern roses.</title>
        <authorList>
            <person name="Bendahmane M."/>
        </authorList>
    </citation>
    <scope>NUCLEOTIDE SEQUENCE [LARGE SCALE GENOMIC DNA]</scope>
    <source>
        <strain evidence="3">cv. Old Blush</strain>
    </source>
</reference>
<organism evidence="2 3">
    <name type="scientific">Rosa chinensis</name>
    <name type="common">China rose</name>
    <dbReference type="NCBI Taxonomy" id="74649"/>
    <lineage>
        <taxon>Eukaryota</taxon>
        <taxon>Viridiplantae</taxon>
        <taxon>Streptophyta</taxon>
        <taxon>Embryophyta</taxon>
        <taxon>Tracheophyta</taxon>
        <taxon>Spermatophyta</taxon>
        <taxon>Magnoliopsida</taxon>
        <taxon>eudicotyledons</taxon>
        <taxon>Gunneridae</taxon>
        <taxon>Pentapetalae</taxon>
        <taxon>rosids</taxon>
        <taxon>fabids</taxon>
        <taxon>Rosales</taxon>
        <taxon>Rosaceae</taxon>
        <taxon>Rosoideae</taxon>
        <taxon>Rosoideae incertae sedis</taxon>
        <taxon>Rosa</taxon>
    </lineage>
</organism>
<dbReference type="AlphaFoldDB" id="A0A2P6PMR9"/>
<sequence>MSHGSPTLSIDETIPARKFLQSWKQNGFPQKPNSILTISTHWEASVPIFNSIVGLNDTIYYFYSFPNSLYKLKYPAPRSP</sequence>
<evidence type="ECO:0000313" key="2">
    <source>
        <dbReference type="EMBL" id="PRQ23233.1"/>
    </source>
</evidence>
<keyword evidence="3" id="KW-1185">Reference proteome</keyword>
<accession>A0A2P6PMR9</accession>
<gene>
    <name evidence="2" type="ORF">RchiOBHm_Chr6g0259111</name>
</gene>
<proteinExistence type="predicted"/>
<dbReference type="STRING" id="74649.A0A2P6PMR9"/>
<dbReference type="Proteomes" id="UP000238479">
    <property type="component" value="Chromosome 6"/>
</dbReference>
<dbReference type="Gramene" id="PRQ23233">
    <property type="protein sequence ID" value="PRQ23233"/>
    <property type="gene ID" value="RchiOBHm_Chr6g0259111"/>
</dbReference>
<evidence type="ECO:0000313" key="3">
    <source>
        <dbReference type="Proteomes" id="UP000238479"/>
    </source>
</evidence>
<name>A0A2P6PMR9_ROSCH</name>
<dbReference type="PANTHER" id="PTHR30096">
    <property type="entry name" value="4,5-DOPA DIOXYGENASE EXTRADIOL-LIKE PROTEIN"/>
    <property type="match status" value="1"/>
</dbReference>
<evidence type="ECO:0000256" key="1">
    <source>
        <dbReference type="ARBA" id="ARBA00023002"/>
    </source>
</evidence>
<dbReference type="PANTHER" id="PTHR30096:SF0">
    <property type="entry name" value="4,5-DOPA DIOXYGENASE EXTRADIOL-LIKE PROTEIN"/>
    <property type="match status" value="1"/>
</dbReference>
<dbReference type="GO" id="GO:0050297">
    <property type="term" value="F:stizolobate synthase activity"/>
    <property type="evidence" value="ECO:0007669"/>
    <property type="project" value="UniProtKB-EC"/>
</dbReference>
<comment type="caution">
    <text evidence="2">The sequence shown here is derived from an EMBL/GenBank/DDBJ whole genome shotgun (WGS) entry which is preliminary data.</text>
</comment>
<dbReference type="OMA" id="TISTHWE"/>
<dbReference type="SUPFAM" id="SSF53213">
    <property type="entry name" value="LigB-like"/>
    <property type="match status" value="1"/>
</dbReference>